<reference evidence="1" key="1">
    <citation type="journal article" date="2022" name="bioRxiv">
        <title>Sequencing and chromosome-scale assembly of the giantPleurodeles waltlgenome.</title>
        <authorList>
            <person name="Brown T."/>
            <person name="Elewa A."/>
            <person name="Iarovenko S."/>
            <person name="Subramanian E."/>
            <person name="Araus A.J."/>
            <person name="Petzold A."/>
            <person name="Susuki M."/>
            <person name="Suzuki K.-i.T."/>
            <person name="Hayashi T."/>
            <person name="Toyoda A."/>
            <person name="Oliveira C."/>
            <person name="Osipova E."/>
            <person name="Leigh N.D."/>
            <person name="Simon A."/>
            <person name="Yun M.H."/>
        </authorList>
    </citation>
    <scope>NUCLEOTIDE SEQUENCE</scope>
    <source>
        <strain evidence="1">20211129_DDA</strain>
        <tissue evidence="1">Liver</tissue>
    </source>
</reference>
<proteinExistence type="predicted"/>
<keyword evidence="2" id="KW-1185">Reference proteome</keyword>
<accession>A0AAV7S6I9</accession>
<evidence type="ECO:0000313" key="2">
    <source>
        <dbReference type="Proteomes" id="UP001066276"/>
    </source>
</evidence>
<dbReference type="AlphaFoldDB" id="A0AAV7S6I9"/>
<gene>
    <name evidence="1" type="ORF">NDU88_001122</name>
</gene>
<organism evidence="1 2">
    <name type="scientific">Pleurodeles waltl</name>
    <name type="common">Iberian ribbed newt</name>
    <dbReference type="NCBI Taxonomy" id="8319"/>
    <lineage>
        <taxon>Eukaryota</taxon>
        <taxon>Metazoa</taxon>
        <taxon>Chordata</taxon>
        <taxon>Craniata</taxon>
        <taxon>Vertebrata</taxon>
        <taxon>Euteleostomi</taxon>
        <taxon>Amphibia</taxon>
        <taxon>Batrachia</taxon>
        <taxon>Caudata</taxon>
        <taxon>Salamandroidea</taxon>
        <taxon>Salamandridae</taxon>
        <taxon>Pleurodelinae</taxon>
        <taxon>Pleurodeles</taxon>
    </lineage>
</organism>
<dbReference type="Proteomes" id="UP001066276">
    <property type="component" value="Chromosome 4_2"/>
</dbReference>
<protein>
    <submittedName>
        <fullName evidence="1">Uncharacterized protein</fullName>
    </submittedName>
</protein>
<sequence>MGKSCLFLLSARMADPGLQLSGDMVQWQPDTLCYLSVGIYYEAAALEDGNIRQVLSLFMGISCFGRPCNCRLQDTLLCL</sequence>
<comment type="caution">
    <text evidence="1">The sequence shown here is derived from an EMBL/GenBank/DDBJ whole genome shotgun (WGS) entry which is preliminary data.</text>
</comment>
<dbReference type="EMBL" id="JANPWB010000008">
    <property type="protein sequence ID" value="KAJ1160626.1"/>
    <property type="molecule type" value="Genomic_DNA"/>
</dbReference>
<name>A0AAV7S6I9_PLEWA</name>
<evidence type="ECO:0000313" key="1">
    <source>
        <dbReference type="EMBL" id="KAJ1160626.1"/>
    </source>
</evidence>